<dbReference type="InterPro" id="IPR011058">
    <property type="entry name" value="Cyanovirin-N"/>
</dbReference>
<gene>
    <name evidence="2" type="ORF">PT974_02948</name>
</gene>
<evidence type="ECO:0000313" key="3">
    <source>
        <dbReference type="Proteomes" id="UP001338125"/>
    </source>
</evidence>
<comment type="caution">
    <text evidence="2">The sequence shown here is derived from an EMBL/GenBank/DDBJ whole genome shotgun (WGS) entry which is preliminary data.</text>
</comment>
<dbReference type="Pfam" id="PF08881">
    <property type="entry name" value="CVNH"/>
    <property type="match status" value="2"/>
</dbReference>
<dbReference type="InterPro" id="IPR036673">
    <property type="entry name" value="Cyanovirin-N_sf"/>
</dbReference>
<dbReference type="SMART" id="SM01111">
    <property type="entry name" value="CVNH"/>
    <property type="match status" value="2"/>
</dbReference>
<accession>A0ABR0SZG8</accession>
<protein>
    <recommendedName>
        <fullName evidence="1">Cyanovirin-N domain-containing protein</fullName>
    </recommendedName>
</protein>
<feature type="domain" description="Cyanovirin-N" evidence="1">
    <location>
        <begin position="2"/>
        <end position="102"/>
    </location>
</feature>
<organism evidence="2 3">
    <name type="scientific">Cladobotryum mycophilum</name>
    <dbReference type="NCBI Taxonomy" id="491253"/>
    <lineage>
        <taxon>Eukaryota</taxon>
        <taxon>Fungi</taxon>
        <taxon>Dikarya</taxon>
        <taxon>Ascomycota</taxon>
        <taxon>Pezizomycotina</taxon>
        <taxon>Sordariomycetes</taxon>
        <taxon>Hypocreomycetidae</taxon>
        <taxon>Hypocreales</taxon>
        <taxon>Hypocreaceae</taxon>
        <taxon>Cladobotryum</taxon>
    </lineage>
</organism>
<dbReference type="SUPFAM" id="SSF51322">
    <property type="entry name" value="Cyanovirin-N"/>
    <property type="match status" value="2"/>
</dbReference>
<name>A0ABR0SZG8_9HYPO</name>
<dbReference type="EMBL" id="JAVFKD010000002">
    <property type="protein sequence ID" value="KAK5997585.1"/>
    <property type="molecule type" value="Genomic_DNA"/>
</dbReference>
<sequence length="429" mass="47263">MSFQATSRNYRLEGSVLYAECGNGNGSYVNSSLDLNQHIGNNDGAFWITKQTSAFYQSARDVQLQGTMLSATLRRNNGSWVEEESRLDLSFCVSNIRGKLTYQKPKESIINDTSMAFLEGPQLHALCLGYDGILHASDINLNEHYENHNGDLVNGRLFYNTASDVYLTRSQKDVLLHATLGGNHWNTGDFVKQRQVDVSINILNRGGQLVYERHDGFWDRDGPFATFCEKIPFVGYVVAGVQEAAGNEDQAKRAVAHCTESTFVCVGSLVGMLVGGPLGSMIGKAIATPIGLIVESAIGGTIDDPRIRGQFEEATFGKILFETIRKVLKTKGDRQHASKWLRKIEVKITKEALKELAQKYSEKSGTPAGEMDVVAATDFVNKLADALEQDEIPSDWINPKLPRVVEDLSFRNGGIYGPRHGHVGIFPGV</sequence>
<keyword evidence="3" id="KW-1185">Reference proteome</keyword>
<reference evidence="2 3" key="1">
    <citation type="submission" date="2024-01" db="EMBL/GenBank/DDBJ databases">
        <title>Complete genome of Cladobotryum mycophilum ATHUM6906.</title>
        <authorList>
            <person name="Christinaki A.C."/>
            <person name="Myridakis A.I."/>
            <person name="Kouvelis V.N."/>
        </authorList>
    </citation>
    <scope>NUCLEOTIDE SEQUENCE [LARGE SCALE GENOMIC DNA]</scope>
    <source>
        <strain evidence="2 3">ATHUM6906</strain>
    </source>
</reference>
<dbReference type="PANTHER" id="PTHR42076:SF1">
    <property type="entry name" value="CYANOVIRIN-N DOMAIN-CONTAINING PROTEIN"/>
    <property type="match status" value="1"/>
</dbReference>
<evidence type="ECO:0000313" key="2">
    <source>
        <dbReference type="EMBL" id="KAK5997585.1"/>
    </source>
</evidence>
<feature type="domain" description="Cyanovirin-N" evidence="1">
    <location>
        <begin position="108"/>
        <end position="211"/>
    </location>
</feature>
<dbReference type="Proteomes" id="UP001338125">
    <property type="component" value="Unassembled WGS sequence"/>
</dbReference>
<proteinExistence type="predicted"/>
<dbReference type="Gene3D" id="2.30.60.10">
    <property type="entry name" value="Cyanovirin-N"/>
    <property type="match status" value="2"/>
</dbReference>
<evidence type="ECO:0000259" key="1">
    <source>
        <dbReference type="SMART" id="SM01111"/>
    </source>
</evidence>
<dbReference type="PANTHER" id="PTHR42076">
    <property type="entry name" value="CYANOVIRIN-N HOMOLOG"/>
    <property type="match status" value="1"/>
</dbReference>